<reference evidence="1" key="1">
    <citation type="submission" date="2021-06" db="EMBL/GenBank/DDBJ databases">
        <title>Bradyrhizobium sp. S2-11-2 Genome sequencing.</title>
        <authorList>
            <person name="Jin L."/>
        </authorList>
    </citation>
    <scope>NUCLEOTIDE SEQUENCE</scope>
    <source>
        <strain evidence="1">S2-11-2</strain>
    </source>
</reference>
<dbReference type="KEGG" id="bsei:KMZ68_13790"/>
<accession>A0A975NKC2</accession>
<dbReference type="RefSeq" id="WP_215611854.1">
    <property type="nucleotide sequence ID" value="NZ_CP076135.1"/>
</dbReference>
<evidence type="ECO:0000313" key="1">
    <source>
        <dbReference type="EMBL" id="QWG16116.1"/>
    </source>
</evidence>
<organism evidence="1 2">
    <name type="scientific">Bradyrhizobium sediminis</name>
    <dbReference type="NCBI Taxonomy" id="2840469"/>
    <lineage>
        <taxon>Bacteria</taxon>
        <taxon>Pseudomonadati</taxon>
        <taxon>Pseudomonadota</taxon>
        <taxon>Alphaproteobacteria</taxon>
        <taxon>Hyphomicrobiales</taxon>
        <taxon>Nitrobacteraceae</taxon>
        <taxon>Bradyrhizobium</taxon>
    </lineage>
</organism>
<gene>
    <name evidence="1" type="ORF">KMZ68_13790</name>
</gene>
<dbReference type="EMBL" id="CP076135">
    <property type="protein sequence ID" value="QWG16116.1"/>
    <property type="molecule type" value="Genomic_DNA"/>
</dbReference>
<dbReference type="AlphaFoldDB" id="A0A975NKC2"/>
<sequence>MRGAIVLLNTLQQIPNSHNDGAWQQLTFDPAALYDSDGIYDTIGRKKLIIPPALDGKWGIVKISVRWEGGKPGKWVQILPGYYNAANNSYAASGYAACDPDNRPVIFNTTTDHGSETHPIQFHTGDYFVAEACQQQTTGDPVTLGVMAGTFSLRVLG</sequence>
<proteinExistence type="predicted"/>
<name>A0A975NKC2_9BRAD</name>
<evidence type="ECO:0000313" key="2">
    <source>
        <dbReference type="Proteomes" id="UP000680805"/>
    </source>
</evidence>
<protein>
    <submittedName>
        <fullName evidence="1">Uncharacterized protein</fullName>
    </submittedName>
</protein>
<dbReference type="Proteomes" id="UP000680805">
    <property type="component" value="Chromosome"/>
</dbReference>